<feature type="compositionally biased region" description="Low complexity" evidence="1">
    <location>
        <begin position="1"/>
        <end position="18"/>
    </location>
</feature>
<feature type="region of interest" description="Disordered" evidence="1">
    <location>
        <begin position="1"/>
        <end position="22"/>
    </location>
</feature>
<sequence length="1091" mass="121781">MANNTSLSSSSEPEFHSSGQLQTQRALPALQSNAFNIEQRSFADWISYLRTIAGRISFYDTNSGQAEGNWQAALPNDVQARALESLMSGSAVTDDILALASRADITALMACYQMLRYPVAQTQRFTRRHLDYYYQDVLGFRTNPATADRAHLVLTLAPDTPSVTLLKGTRFKGGQDSAGNNLIYQTNNNALFNQAKIAQLFTLSRLTDAGQLLLTEGINVDQDAEMLEEGIFTFGEAAQPAESEDSQSQSTELLERQSQPRLGFELASSCLHLAGGQRSITVTFVRKGQSPELPVPLAELFDVAITTADGLLELTDEVTDVAWQWQDNALTITCEPQFAAITGIDGELPFLKLLIKPEWLQENEPDASAALLHDKLFADIRLHVSVTGLPGLVIGHGGNALDASAPFQPFGARPAVASRFDFTHPELLCKSISNASLNLSWLSRPDDWNKHYYAYRDYADPDHEYSGDPTVDDFPSWPSYTTTVFRSDLEDPVPFDPLPPLFSTESPVDNIDRHSLVFINTELSAVQSYEQLPLTSTRPRLWPRYFSLQLNSPDFGHKDFSLVSQYAAQLNARHFNDSDYQPLMVQQPYTPQLDRLTLNYDSSVSLTDDTGQLLMRHVLPLGRPVISQVNNGLALLPYFDQRGYLYISIGQLKLPTQLRVYFQLDPVDGSNITDYPLIDFQYLSDSGWQYFDSSLSNSASIIEDSTYQLLDSGIITFDLPALDYHNNFIDPQRFWIRVSIANNAVEDGSNHARYSRIRDIYAQGLEVELASDTVAADHYTQPLAAGTINALTEAQAAVAEVAQPYPSFAAKPAETATTMQVRASERLRHKQRALLAWDYERLVLGKFPELYLARCIATDTSDTSDNGDTTDSGENPDTSDTFDFSTGFPVTMVVVPANHNPEILQPKIPLYLKRQIQRFIDSVSPDEVTPIVQDPIYEEVTITLVAQIYDDFDIERVQGELNELLVNTMTPWNQAASATTLQHTIQLTYLAQRLEQHEAVESIYVMRANQTTATGIKRYPNTDNGDSISTNSGTDMTGLNQNYQADNIITSSRYDAILVPARTHNITLFNNYQNVFEGIEKWRIEVDFRVG</sequence>
<dbReference type="PATRIC" id="fig|1445510.3.peg.2154"/>
<dbReference type="HOGENOM" id="CLU_006486_0_0_6"/>
<dbReference type="STRING" id="1445510.YC6258_02196"/>
<accession>A0A0C5VV27</accession>
<organism evidence="2 3">
    <name type="scientific">Gynuella sunshinyii YC6258</name>
    <dbReference type="NCBI Taxonomy" id="1445510"/>
    <lineage>
        <taxon>Bacteria</taxon>
        <taxon>Pseudomonadati</taxon>
        <taxon>Pseudomonadota</taxon>
        <taxon>Gammaproteobacteria</taxon>
        <taxon>Oceanospirillales</taxon>
        <taxon>Saccharospirillaceae</taxon>
        <taxon>Gynuella</taxon>
    </lineage>
</organism>
<protein>
    <recommendedName>
        <fullName evidence="4">Baseplate protein J-like domain-containing protein</fullName>
    </recommendedName>
</protein>
<feature type="region of interest" description="Disordered" evidence="1">
    <location>
        <begin position="861"/>
        <end position="882"/>
    </location>
</feature>
<dbReference type="AlphaFoldDB" id="A0A0C5VV27"/>
<name>A0A0C5VV27_9GAMM</name>
<dbReference type="RefSeq" id="WP_044616804.1">
    <property type="nucleotide sequence ID" value="NZ_CP007142.1"/>
</dbReference>
<feature type="compositionally biased region" description="Low complexity" evidence="1">
    <location>
        <begin position="861"/>
        <end position="873"/>
    </location>
</feature>
<evidence type="ECO:0000256" key="1">
    <source>
        <dbReference type="SAM" id="MobiDB-lite"/>
    </source>
</evidence>
<evidence type="ECO:0000313" key="2">
    <source>
        <dbReference type="EMBL" id="AJQ94234.1"/>
    </source>
</evidence>
<evidence type="ECO:0000313" key="3">
    <source>
        <dbReference type="Proteomes" id="UP000032266"/>
    </source>
</evidence>
<dbReference type="EMBL" id="CP007142">
    <property type="protein sequence ID" value="AJQ94234.1"/>
    <property type="molecule type" value="Genomic_DNA"/>
</dbReference>
<evidence type="ECO:0008006" key="4">
    <source>
        <dbReference type="Google" id="ProtNLM"/>
    </source>
</evidence>
<gene>
    <name evidence="2" type="ORF">YC6258_02196</name>
</gene>
<proteinExistence type="predicted"/>
<keyword evidence="3" id="KW-1185">Reference proteome</keyword>
<dbReference type="Proteomes" id="UP000032266">
    <property type="component" value="Chromosome"/>
</dbReference>
<dbReference type="OrthoDB" id="9762853at2"/>
<dbReference type="KEGG" id="gsn:YC6258_02196"/>
<reference evidence="2 3" key="1">
    <citation type="submission" date="2014-01" db="EMBL/GenBank/DDBJ databases">
        <title>Full genme sequencing of cellulolytic bacterium Gynuella sunshinyii YC6258T gen. nov., sp. nov.</title>
        <authorList>
            <person name="Khan H."/>
            <person name="Chung E.J."/>
            <person name="Chung Y.R."/>
        </authorList>
    </citation>
    <scope>NUCLEOTIDE SEQUENCE [LARGE SCALE GENOMIC DNA]</scope>
    <source>
        <strain evidence="2 3">YC6258</strain>
    </source>
</reference>